<dbReference type="Gene3D" id="3.90.1720.10">
    <property type="entry name" value="endopeptidase domain like (from Nostoc punctiforme)"/>
    <property type="match status" value="1"/>
</dbReference>
<dbReference type="InterPro" id="IPR024453">
    <property type="entry name" value="Peptidase_C92"/>
</dbReference>
<dbReference type="RefSeq" id="WP_323983477.1">
    <property type="nucleotide sequence ID" value="NZ_JAYKBW010000008.1"/>
</dbReference>
<dbReference type="SUPFAM" id="SSF54001">
    <property type="entry name" value="Cysteine proteinases"/>
    <property type="match status" value="1"/>
</dbReference>
<evidence type="ECO:0000256" key="1">
    <source>
        <dbReference type="SAM" id="Phobius"/>
    </source>
</evidence>
<evidence type="ECO:0000313" key="3">
    <source>
        <dbReference type="Proteomes" id="UP001311730"/>
    </source>
</evidence>
<name>A0ABU5ZCL2_9FLAO</name>
<accession>A0ABU5ZCL2</accession>
<gene>
    <name evidence="2" type="ORF">VJJ08_08040</name>
</gene>
<dbReference type="EMBL" id="JAYKBW010000008">
    <property type="protein sequence ID" value="MEB3075246.1"/>
    <property type="molecule type" value="Genomic_DNA"/>
</dbReference>
<feature type="transmembrane region" description="Helical" evidence="1">
    <location>
        <begin position="17"/>
        <end position="37"/>
    </location>
</feature>
<organism evidence="2 3">
    <name type="scientific">Capnocytophaga gingivalis</name>
    <dbReference type="NCBI Taxonomy" id="1017"/>
    <lineage>
        <taxon>Bacteria</taxon>
        <taxon>Pseudomonadati</taxon>
        <taxon>Bacteroidota</taxon>
        <taxon>Flavobacteriia</taxon>
        <taxon>Flavobacteriales</taxon>
        <taxon>Flavobacteriaceae</taxon>
        <taxon>Capnocytophaga</taxon>
    </lineage>
</organism>
<keyword evidence="1" id="KW-0472">Membrane</keyword>
<evidence type="ECO:0000313" key="2">
    <source>
        <dbReference type="EMBL" id="MEB3075246.1"/>
    </source>
</evidence>
<reference evidence="2 3" key="1">
    <citation type="submission" date="2023-12" db="EMBL/GenBank/DDBJ databases">
        <title>Genomic sequences of Capnocytophaga and Parvimonas strains.</title>
        <authorList>
            <person name="Watt R.M."/>
            <person name="Wang M."/>
            <person name="Yang T."/>
            <person name="Tong W.M."/>
        </authorList>
    </citation>
    <scope>NUCLEOTIDE SEQUENCE [LARGE SCALE GENOMIC DNA]</scope>
    <source>
        <strain evidence="2 3">CCUG 13096</strain>
    </source>
</reference>
<keyword evidence="3" id="KW-1185">Reference proteome</keyword>
<keyword evidence="1" id="KW-1133">Transmembrane helix</keyword>
<protein>
    <submittedName>
        <fullName evidence="2">YiiX/YebB-like N1pC/P60 family cysteine hydrolase</fullName>
    </submittedName>
</protein>
<dbReference type="Proteomes" id="UP001311730">
    <property type="component" value="Unassembled WGS sequence"/>
</dbReference>
<comment type="caution">
    <text evidence="2">The sequence shown here is derived from an EMBL/GenBank/DDBJ whole genome shotgun (WGS) entry which is preliminary data.</text>
</comment>
<proteinExistence type="predicted"/>
<sequence>MTHRLIDKLAHWRMGKLAYWLLLPLLLWGGFHLFFYIDTQEEERQVAKNKDRMRLSPTQLDSLQQGDIILRRGYGFFSDMISQRLNKGKFDVTHSGILYRRQGQWWVIHSLSSDVSETDGMQQQPLATFLNYSMPEKLLVVRPQGLTSEQGLKVVERALYYLQKGVPFDHRGVIDDPSELYCTELIYQILENDLHYLSFPQDKDQRKDAFYSMTTLYNPKYFRIVINTYKESKK</sequence>
<dbReference type="Pfam" id="PF05708">
    <property type="entry name" value="Peptidase_C92"/>
    <property type="match status" value="1"/>
</dbReference>
<keyword evidence="1" id="KW-0812">Transmembrane</keyword>
<dbReference type="InterPro" id="IPR038765">
    <property type="entry name" value="Papain-like_cys_pep_sf"/>
</dbReference>